<evidence type="ECO:0000313" key="4">
    <source>
        <dbReference type="Proteomes" id="UP000190776"/>
    </source>
</evidence>
<dbReference type="Proteomes" id="UP000190776">
    <property type="component" value="Unassembled WGS sequence"/>
</dbReference>
<reference evidence="3 4" key="1">
    <citation type="submission" date="2017-01" db="EMBL/GenBank/DDBJ databases">
        <title>Draft genome sequence of Diplodia seriata F98.1, a fungal species involved in grapevine trunk diseases.</title>
        <authorList>
            <person name="Robert-Siegwald G."/>
            <person name="Vallet J."/>
            <person name="Abou-Mansour E."/>
            <person name="Xu J."/>
            <person name="Rey P."/>
            <person name="Bertsch C."/>
            <person name="Rego C."/>
            <person name="Larignon P."/>
            <person name="Fontaine F."/>
            <person name="Lebrun M.-H."/>
        </authorList>
    </citation>
    <scope>NUCLEOTIDE SEQUENCE [LARGE SCALE GENOMIC DNA]</scope>
    <source>
        <strain evidence="3 4">F98.1</strain>
    </source>
</reference>
<evidence type="ECO:0000313" key="2">
    <source>
        <dbReference type="EMBL" id="OMP88701.1"/>
    </source>
</evidence>
<dbReference type="PANTHER" id="PTHR35394:SF5">
    <property type="entry name" value="DUF3176 DOMAIN-CONTAINING PROTEIN"/>
    <property type="match status" value="1"/>
</dbReference>
<dbReference type="EMBL" id="MSZU01000074">
    <property type="protein sequence ID" value="OMP88701.1"/>
    <property type="molecule type" value="Genomic_DNA"/>
</dbReference>
<dbReference type="PANTHER" id="PTHR35394">
    <property type="entry name" value="DUF3176 DOMAIN-CONTAINING PROTEIN"/>
    <property type="match status" value="1"/>
</dbReference>
<keyword evidence="1" id="KW-0472">Membrane</keyword>
<proteinExistence type="predicted"/>
<accession>A0A1S8BMD8</accession>
<dbReference type="AlphaFoldDB" id="A0A1S8BMD8"/>
<evidence type="ECO:0000313" key="3">
    <source>
        <dbReference type="EMBL" id="OMP88702.1"/>
    </source>
</evidence>
<dbReference type="OrthoDB" id="5376804at2759"/>
<keyword evidence="1" id="KW-1133">Transmembrane helix</keyword>
<evidence type="ECO:0000256" key="1">
    <source>
        <dbReference type="SAM" id="Phobius"/>
    </source>
</evidence>
<gene>
    <name evidence="2" type="ORF">BK809_0005422</name>
    <name evidence="3" type="ORF">BK809_0005423</name>
</gene>
<sequence>MSAAIRQHGNTPSSGFVQGTVLESQTCIRVRWAWISLPATLLFLTIVFLVLTVLQAVRQRWQGTWKSSAIALLFHGFDADTRKGFGMMADRSEMSDTSEHVQVQLRYEEGGWTFVERK</sequence>
<feature type="transmembrane region" description="Helical" evidence="1">
    <location>
        <begin position="32"/>
        <end position="57"/>
    </location>
</feature>
<comment type="caution">
    <text evidence="3">The sequence shown here is derived from an EMBL/GenBank/DDBJ whole genome shotgun (WGS) entry which is preliminary data.</text>
</comment>
<dbReference type="EMBL" id="MSZU01000074">
    <property type="protein sequence ID" value="OMP88702.1"/>
    <property type="molecule type" value="Genomic_DNA"/>
</dbReference>
<name>A0A1S8BMD8_9PEZI</name>
<protein>
    <submittedName>
        <fullName evidence="3">Uncharacterized protein</fullName>
    </submittedName>
</protein>
<organism evidence="3 4">
    <name type="scientific">Diplodia seriata</name>
    <dbReference type="NCBI Taxonomy" id="420778"/>
    <lineage>
        <taxon>Eukaryota</taxon>
        <taxon>Fungi</taxon>
        <taxon>Dikarya</taxon>
        <taxon>Ascomycota</taxon>
        <taxon>Pezizomycotina</taxon>
        <taxon>Dothideomycetes</taxon>
        <taxon>Dothideomycetes incertae sedis</taxon>
        <taxon>Botryosphaeriales</taxon>
        <taxon>Botryosphaeriaceae</taxon>
        <taxon>Diplodia</taxon>
    </lineage>
</organism>
<keyword evidence="1" id="KW-0812">Transmembrane</keyword>